<sequence>MYHRGRKTSSDSALLATLRITFPYEPSSFFEKGIADDSGHLCSFEADLDLSTLAPFEGSQGQKADRQTRVQQDAIDLVIVNLPNHLGRLCSVVFNMRSSLVKGSRVQCARPKTSTGVIEFPNLLGKLSLPSGKRVPLSVTPIVEYAHSYLLSDKGGEDYDQFQIIRENQLYVKKKVRASRGRLGDATQGAGTKILPQISHTSKSGLWTTKSARLLFLNQIHFRRGAHLTLRHLMYHRGRKTSSDSALLAASRIAFPSEPSSFFEEGIADDSGRLCSFEAGLDLSAVLGNILAFTSALVGSL</sequence>
<keyword evidence="2" id="KW-1185">Reference proteome</keyword>
<dbReference type="Proteomes" id="UP001642360">
    <property type="component" value="Unassembled WGS sequence"/>
</dbReference>
<comment type="caution">
    <text evidence="1">The sequence shown here is derived from an EMBL/GenBank/DDBJ whole genome shotgun (WGS) entry which is preliminary data.</text>
</comment>
<evidence type="ECO:0000313" key="1">
    <source>
        <dbReference type="EMBL" id="CAK9159620.1"/>
    </source>
</evidence>
<proteinExistence type="predicted"/>
<accession>A0ABC8SR95</accession>
<dbReference type="AlphaFoldDB" id="A0ABC8SR95"/>
<gene>
    <name evidence="1" type="ORF">ILEXP_LOCUS28324</name>
</gene>
<dbReference type="EMBL" id="CAUOFW020003391">
    <property type="protein sequence ID" value="CAK9159620.1"/>
    <property type="molecule type" value="Genomic_DNA"/>
</dbReference>
<organism evidence="1 2">
    <name type="scientific">Ilex paraguariensis</name>
    <name type="common">yerba mate</name>
    <dbReference type="NCBI Taxonomy" id="185542"/>
    <lineage>
        <taxon>Eukaryota</taxon>
        <taxon>Viridiplantae</taxon>
        <taxon>Streptophyta</taxon>
        <taxon>Embryophyta</taxon>
        <taxon>Tracheophyta</taxon>
        <taxon>Spermatophyta</taxon>
        <taxon>Magnoliopsida</taxon>
        <taxon>eudicotyledons</taxon>
        <taxon>Gunneridae</taxon>
        <taxon>Pentapetalae</taxon>
        <taxon>asterids</taxon>
        <taxon>campanulids</taxon>
        <taxon>Aquifoliales</taxon>
        <taxon>Aquifoliaceae</taxon>
        <taxon>Ilex</taxon>
    </lineage>
</organism>
<protein>
    <submittedName>
        <fullName evidence="1">Uncharacterized protein</fullName>
    </submittedName>
</protein>
<reference evidence="1 2" key="1">
    <citation type="submission" date="2024-02" db="EMBL/GenBank/DDBJ databases">
        <authorList>
            <person name="Vignale AGUSTIN F."/>
            <person name="Sosa J E."/>
            <person name="Modenutti C."/>
        </authorList>
    </citation>
    <scope>NUCLEOTIDE SEQUENCE [LARGE SCALE GENOMIC DNA]</scope>
</reference>
<evidence type="ECO:0000313" key="2">
    <source>
        <dbReference type="Proteomes" id="UP001642360"/>
    </source>
</evidence>
<name>A0ABC8SR95_9AQUA</name>